<dbReference type="SUPFAM" id="SSF46689">
    <property type="entry name" value="Homeodomain-like"/>
    <property type="match status" value="1"/>
</dbReference>
<gene>
    <name evidence="2" type="ORF">DCS45_13075</name>
</gene>
<name>A0A348WE28_9RHOB</name>
<sequence>MAEALRPDVVAEDMPGTLREAVAALERGMIARALKAHEGRMDDVAAQLGIGRRTLNEKIVKLGLDKDALL</sequence>
<evidence type="ECO:0000259" key="1">
    <source>
        <dbReference type="Pfam" id="PF02954"/>
    </source>
</evidence>
<dbReference type="Gene3D" id="1.10.10.60">
    <property type="entry name" value="Homeodomain-like"/>
    <property type="match status" value="1"/>
</dbReference>
<dbReference type="EMBL" id="DMVW01000124">
    <property type="protein sequence ID" value="HAR52790.1"/>
    <property type="molecule type" value="Genomic_DNA"/>
</dbReference>
<evidence type="ECO:0000313" key="3">
    <source>
        <dbReference type="Proteomes" id="UP000264719"/>
    </source>
</evidence>
<protein>
    <submittedName>
        <fullName evidence="2">Sigma-54-dependent Fis family transcriptional regulator</fullName>
    </submittedName>
</protein>
<dbReference type="GO" id="GO:0043565">
    <property type="term" value="F:sequence-specific DNA binding"/>
    <property type="evidence" value="ECO:0007669"/>
    <property type="project" value="InterPro"/>
</dbReference>
<dbReference type="InterPro" id="IPR009057">
    <property type="entry name" value="Homeodomain-like_sf"/>
</dbReference>
<accession>A0A348WE28</accession>
<feature type="non-terminal residue" evidence="2">
    <location>
        <position position="1"/>
    </location>
</feature>
<dbReference type="PRINTS" id="PR01590">
    <property type="entry name" value="HTHFIS"/>
</dbReference>
<dbReference type="Pfam" id="PF02954">
    <property type="entry name" value="HTH_8"/>
    <property type="match status" value="1"/>
</dbReference>
<comment type="caution">
    <text evidence="2">The sequence shown here is derived from an EMBL/GenBank/DDBJ whole genome shotgun (WGS) entry which is preliminary data.</text>
</comment>
<dbReference type="AlphaFoldDB" id="A0A348WE28"/>
<feature type="domain" description="DNA binding HTH" evidence="1">
    <location>
        <begin position="22"/>
        <end position="61"/>
    </location>
</feature>
<reference evidence="2 3" key="1">
    <citation type="journal article" date="2018" name="Nat. Biotechnol.">
        <title>A standardized bacterial taxonomy based on genome phylogeny substantially revises the tree of life.</title>
        <authorList>
            <person name="Parks D.H."/>
            <person name="Chuvochina M."/>
            <person name="Waite D.W."/>
            <person name="Rinke C."/>
            <person name="Skarshewski A."/>
            <person name="Chaumeil P.A."/>
            <person name="Hugenholtz P."/>
        </authorList>
    </citation>
    <scope>NUCLEOTIDE SEQUENCE [LARGE SCALE GENOMIC DNA]</scope>
    <source>
        <strain evidence="2">UBA9169</strain>
    </source>
</reference>
<evidence type="ECO:0000313" key="2">
    <source>
        <dbReference type="EMBL" id="HAR52790.1"/>
    </source>
</evidence>
<dbReference type="Proteomes" id="UP000264719">
    <property type="component" value="Unassembled WGS sequence"/>
</dbReference>
<organism evidence="2 3">
    <name type="scientific">Roseovarius nubinhibens</name>
    <dbReference type="NCBI Taxonomy" id="314263"/>
    <lineage>
        <taxon>Bacteria</taxon>
        <taxon>Pseudomonadati</taxon>
        <taxon>Pseudomonadota</taxon>
        <taxon>Alphaproteobacteria</taxon>
        <taxon>Rhodobacterales</taxon>
        <taxon>Roseobacteraceae</taxon>
        <taxon>Roseovarius</taxon>
    </lineage>
</organism>
<proteinExistence type="predicted"/>
<dbReference type="InterPro" id="IPR002197">
    <property type="entry name" value="HTH_Fis"/>
</dbReference>